<dbReference type="Proteomes" id="UP000230709">
    <property type="component" value="Chromosome"/>
</dbReference>
<evidence type="ECO:0000313" key="2">
    <source>
        <dbReference type="Proteomes" id="UP000230709"/>
    </source>
</evidence>
<reference evidence="2" key="1">
    <citation type="submission" date="2017-10" db="EMBL/GenBank/DDBJ databases">
        <title>Completed PacBio SMRT sequence of Methylosinus trichosporium OB3b reveals presence of a third large plasmid.</title>
        <authorList>
            <person name="Charles T.C."/>
            <person name="Lynch M.D.J."/>
            <person name="Heil J.R."/>
            <person name="Cheng J."/>
        </authorList>
    </citation>
    <scope>NUCLEOTIDE SEQUENCE [LARGE SCALE GENOMIC DNA]</scope>
    <source>
        <strain evidence="2">OB3b</strain>
    </source>
</reference>
<dbReference type="EMBL" id="CP023737">
    <property type="protein sequence ID" value="ATQ67572.1"/>
    <property type="molecule type" value="Genomic_DNA"/>
</dbReference>
<gene>
    <name evidence="1" type="ORF">CQW49_06480</name>
</gene>
<organism evidence="1 2">
    <name type="scientific">Methylosinus trichosporium (strain ATCC 35070 / NCIMB 11131 / UNIQEM 75 / OB3b)</name>
    <dbReference type="NCBI Taxonomy" id="595536"/>
    <lineage>
        <taxon>Bacteria</taxon>
        <taxon>Pseudomonadati</taxon>
        <taxon>Pseudomonadota</taxon>
        <taxon>Alphaproteobacteria</taxon>
        <taxon>Hyphomicrobiales</taxon>
        <taxon>Methylocystaceae</taxon>
        <taxon>Methylosinus</taxon>
    </lineage>
</organism>
<dbReference type="KEGG" id="mtw:CQW49_06480"/>
<name>A0A2D2CXU3_METT3</name>
<dbReference type="STRING" id="595536.GCA_000178815_03862"/>
<proteinExistence type="predicted"/>
<protein>
    <submittedName>
        <fullName evidence="1">Uncharacterized protein</fullName>
    </submittedName>
</protein>
<accession>A0A2D2CXU3</accession>
<sequence length="112" mass="11090">MAITATIAASPDLPDGSTVFYSANANAVDASFSNAHSVAGSATVIGRKVAISVAMPYLWKLVAAGEDMTVSMFVSANSSVAGVGHSLTASFSKTFATPGSGVTTPVAFSGAL</sequence>
<dbReference type="AlphaFoldDB" id="A0A2D2CXU3"/>
<evidence type="ECO:0000313" key="1">
    <source>
        <dbReference type="EMBL" id="ATQ67572.1"/>
    </source>
</evidence>
<keyword evidence="2" id="KW-1185">Reference proteome</keyword>